<evidence type="ECO:0000313" key="2">
    <source>
        <dbReference type="Proteomes" id="UP000277928"/>
    </source>
</evidence>
<gene>
    <name evidence="1" type="ORF">NLS_LOCUS4069</name>
</gene>
<name>A0A3P6T6E1_LITSI</name>
<dbReference type="AlphaFoldDB" id="A0A3P6T6E1"/>
<dbReference type="OMA" id="HPWTATK"/>
<sequence length="517" mass="59797">MNHVSGRPVFTREQIDKELKQVELLDQILAERGALTLSQLNDVVIKIDKGRNFKSFDDLISFVGLRTNIFEASFDLIRNRSQEFREMFGYLVNFLCEVDQKKRNVETVLRVVMRFNSIVTLEVGGTEVQICQFLREHRNFFILCGNSTVMLSAVCLKIPSVWEREALPTYKDNIRYDKSIVLDGIGKVVSAVRCTGCVKIKVVRGRWTAQMVCALSKNVSSEENLANRYPVGTLVKILAYRAYKAAHPWTATKVAFADISDNIWRASKTGGMDRMLAKYRCMLKDRNLIEVDGRADNVSTPEIAKNKSVEDRASSLFMLERINGAVEEAGSFGTKSVDSEMEMNSDYWKFYDDVIKDEMKKEREIDDCLRDGAKTFRQIFDKLIDGDTFAYYSYMVDFIVIRSHLYEILEGRVWMKSYTFRTEMLKFLRYIDEKSKENITINTLRKLISVNDGNFMEELLNCAENADTFLKFLEKHASLIELAEAFGEQFIFLRGTYIGSYDIFIPKFHFARSRFNY</sequence>
<proteinExistence type="predicted"/>
<dbReference type="STRING" id="42156.A0A3P6T6E1"/>
<evidence type="ECO:0000313" key="1">
    <source>
        <dbReference type="EMBL" id="VDK78393.1"/>
    </source>
</evidence>
<protein>
    <submittedName>
        <fullName evidence="1">Uncharacterized protein</fullName>
    </submittedName>
</protein>
<dbReference type="OrthoDB" id="5827722at2759"/>
<organism evidence="1 2">
    <name type="scientific">Litomosoides sigmodontis</name>
    <name type="common">Filarial nematode worm</name>
    <dbReference type="NCBI Taxonomy" id="42156"/>
    <lineage>
        <taxon>Eukaryota</taxon>
        <taxon>Metazoa</taxon>
        <taxon>Ecdysozoa</taxon>
        <taxon>Nematoda</taxon>
        <taxon>Chromadorea</taxon>
        <taxon>Rhabditida</taxon>
        <taxon>Spirurina</taxon>
        <taxon>Spiruromorpha</taxon>
        <taxon>Filarioidea</taxon>
        <taxon>Onchocercidae</taxon>
        <taxon>Litomosoides</taxon>
    </lineage>
</organism>
<accession>A0A3P6T6E1</accession>
<dbReference type="EMBL" id="UYRX01000245">
    <property type="protein sequence ID" value="VDK78393.1"/>
    <property type="molecule type" value="Genomic_DNA"/>
</dbReference>
<dbReference type="Proteomes" id="UP000277928">
    <property type="component" value="Unassembled WGS sequence"/>
</dbReference>
<reference evidence="1 2" key="1">
    <citation type="submission" date="2018-08" db="EMBL/GenBank/DDBJ databases">
        <authorList>
            <person name="Laetsch R D."/>
            <person name="Stevens L."/>
            <person name="Kumar S."/>
            <person name="Blaxter L. M."/>
        </authorList>
    </citation>
    <scope>NUCLEOTIDE SEQUENCE [LARGE SCALE GENOMIC DNA]</scope>
</reference>
<keyword evidence="2" id="KW-1185">Reference proteome</keyword>